<reference evidence="3 4" key="1">
    <citation type="submission" date="2014-02" db="EMBL/GenBank/DDBJ databases">
        <title>Transposable element dynamics among asymbiotic and ectomycorrhizal Amanita fungi.</title>
        <authorList>
            <consortium name="DOE Joint Genome Institute"/>
            <person name="Hess J."/>
            <person name="Skrede I."/>
            <person name="Wolfe B."/>
            <person name="LaButti K."/>
            <person name="Ohm R.A."/>
            <person name="Grigoriev I.V."/>
            <person name="Pringle A."/>
        </authorList>
    </citation>
    <scope>NUCLEOTIDE SEQUENCE [LARGE SCALE GENOMIC DNA]</scope>
    <source>
        <strain evidence="3 4">SKay4041</strain>
    </source>
</reference>
<sequence>MTTTSPIGLRLASLPAPFIRIFTIFRKHGDARSFLCFFTFCIVILILAYLTNPSETTFRAYLTEKSFRQHLNRLNDNPEDDYLYLEGSKSSTVSTSTLSFSHPVYLSFSSRASVSLRTPKHVFHNLGLLTIATMVPMVKSVHSEDGTDVPLIANLWYIGAFGRWWQGRTIETWCHDAIAKSKYEESRNLGILGMRSVNLHRGSIGFPLSSTSSKIQSHEGVSQGLIDLPIRSFSPPPLPKSASLPLHSVQSLPIIVDQPAAFSYPPQLESSRGERINAAISTPIVHLADHSPLLSDLLRQISVSKCSVIDLRSQLSDFQLKGSQSRKLLQSQVDLRRERKRQEDAVRSELKTRIKSLDEVKRQAEGLKRELEKKYKAAQTVRNSMERATAFLDERLANLCQHIIIHRTISAQSGHSSETVSSLKDDIEYRKQEIQAAETQISSLNQCVRRLEDDLVTERKRLEAIRNRLDVRKLNVPSWVSVSPLYDTQIQPALLKTVDCTITDSLDQTPNRQLTIPNLSTSTTESSSQPFDLLHANDDVAQLNDLMPVTYSSSGSPIAKQQSKLPWADVEALQQSLPGSALRRTFTDCSAHMSSTVHQPPRSGTAISRQYYDVSIQEQDASTTGPLRIVQYPDRSINSNAKICTLESAPGCFPQHQLLSHDISYLDIVNELLDPTHKVDGSSGSMAANHSVHISPFPSGVAPPASTSSNALLRAFAPSPAERRVLQRALGGTSNSNLDRLPSLGDVGKMGGSRTCSSPQEVPCVLPSWFLTSYHEVSFSPWEDEEMEEPTSGILG</sequence>
<feature type="transmembrane region" description="Helical" evidence="2">
    <location>
        <begin position="34"/>
        <end position="51"/>
    </location>
</feature>
<evidence type="ECO:0000313" key="4">
    <source>
        <dbReference type="Proteomes" id="UP000242287"/>
    </source>
</evidence>
<dbReference type="STRING" id="703135.A0A2A9N8E5"/>
<name>A0A2A9N8E5_9AGAR</name>
<keyword evidence="4" id="KW-1185">Reference proteome</keyword>
<evidence type="ECO:0000256" key="2">
    <source>
        <dbReference type="SAM" id="Phobius"/>
    </source>
</evidence>
<dbReference type="OrthoDB" id="2548929at2759"/>
<keyword evidence="2" id="KW-0812">Transmembrane</keyword>
<keyword evidence="2" id="KW-1133">Transmembrane helix</keyword>
<feature type="coiled-coil region" evidence="1">
    <location>
        <begin position="434"/>
        <end position="468"/>
    </location>
</feature>
<protein>
    <submittedName>
        <fullName evidence="3">Uncharacterized protein</fullName>
    </submittedName>
</protein>
<keyword evidence="1" id="KW-0175">Coiled coil</keyword>
<proteinExistence type="predicted"/>
<organism evidence="3 4">
    <name type="scientific">Amanita thiersii Skay4041</name>
    <dbReference type="NCBI Taxonomy" id="703135"/>
    <lineage>
        <taxon>Eukaryota</taxon>
        <taxon>Fungi</taxon>
        <taxon>Dikarya</taxon>
        <taxon>Basidiomycota</taxon>
        <taxon>Agaricomycotina</taxon>
        <taxon>Agaricomycetes</taxon>
        <taxon>Agaricomycetidae</taxon>
        <taxon>Agaricales</taxon>
        <taxon>Pluteineae</taxon>
        <taxon>Amanitaceae</taxon>
        <taxon>Amanita</taxon>
    </lineage>
</organism>
<accession>A0A2A9N8E5</accession>
<dbReference type="Proteomes" id="UP000242287">
    <property type="component" value="Unassembled WGS sequence"/>
</dbReference>
<dbReference type="EMBL" id="KZ302175">
    <property type="protein sequence ID" value="PFH46609.1"/>
    <property type="molecule type" value="Genomic_DNA"/>
</dbReference>
<keyword evidence="2" id="KW-0472">Membrane</keyword>
<feature type="coiled-coil region" evidence="1">
    <location>
        <begin position="350"/>
        <end position="388"/>
    </location>
</feature>
<gene>
    <name evidence="3" type="ORF">AMATHDRAFT_7609</name>
</gene>
<dbReference type="AlphaFoldDB" id="A0A2A9N8E5"/>
<evidence type="ECO:0000256" key="1">
    <source>
        <dbReference type="SAM" id="Coils"/>
    </source>
</evidence>
<evidence type="ECO:0000313" key="3">
    <source>
        <dbReference type="EMBL" id="PFH46609.1"/>
    </source>
</evidence>